<accession>A0A8T1VQH4</accession>
<keyword evidence="1" id="KW-0732">Signal</keyword>
<dbReference type="InterPro" id="IPR019410">
    <property type="entry name" value="Methyltransf_16"/>
</dbReference>
<sequence length="366" mass="40426">MSAALHILALLASLLYLLAALTMASAPRPLTLRVELQQQLGLPETLQDPMTLRLADHPASLTELQDVLRQRLTERIAENKAEGRISTELDMAIEIYDQKLQRFAPLEELSQLGGRRSRLSVTLINADALFPDHTCLALPAKIFGFDVSAGDEFAIDGRVVHIGEIGNSGKGTGLTTWDGSVVLAKYLEHQRRDDIAGSRVVELGAGTGLVGISAALLGARQVILSDLDYVVVNLAENVAETMKLAARTGRPVDSDISTRVLDWFNPPTDLGDIDFLLASDVVWVEELIPPLVATFDTLLRHSTVKTRILMSYQKRSIISDRLLFSELERRHLVKTRVPTTRLHPEFSTDRIDVWEIERGGVAERSN</sequence>
<dbReference type="CDD" id="cd02440">
    <property type="entry name" value="AdoMet_MTases"/>
    <property type="match status" value="1"/>
</dbReference>
<proteinExistence type="predicted"/>
<evidence type="ECO:0000313" key="3">
    <source>
        <dbReference type="Proteomes" id="UP000694044"/>
    </source>
</evidence>
<dbReference type="PANTHER" id="PTHR14614:SF109">
    <property type="entry name" value="RIBOSOMAL LYSINE N-METHYLTRANSFERASE 5"/>
    <property type="match status" value="1"/>
</dbReference>
<keyword evidence="3" id="KW-1185">Reference proteome</keyword>
<gene>
    <name evidence="2" type="ORF">PHYPSEUDO_005071</name>
</gene>
<dbReference type="Proteomes" id="UP000694044">
    <property type="component" value="Unassembled WGS sequence"/>
</dbReference>
<comment type="caution">
    <text evidence="2">The sequence shown here is derived from an EMBL/GenBank/DDBJ whole genome shotgun (WGS) entry which is preliminary data.</text>
</comment>
<name>A0A8T1VQH4_9STRA</name>
<reference evidence="2" key="1">
    <citation type="submission" date="2021-02" db="EMBL/GenBank/DDBJ databases">
        <authorList>
            <person name="Palmer J.M."/>
        </authorList>
    </citation>
    <scope>NUCLEOTIDE SEQUENCE</scope>
    <source>
        <strain evidence="2">SCRP734</strain>
    </source>
</reference>
<feature type="signal peptide" evidence="1">
    <location>
        <begin position="1"/>
        <end position="20"/>
    </location>
</feature>
<dbReference type="EMBL" id="JAGDFM010000213">
    <property type="protein sequence ID" value="KAG7382283.1"/>
    <property type="molecule type" value="Genomic_DNA"/>
</dbReference>
<dbReference type="AlphaFoldDB" id="A0A8T1VQH4"/>
<feature type="chain" id="PRO_5035900425" evidence="1">
    <location>
        <begin position="21"/>
        <end position="366"/>
    </location>
</feature>
<dbReference type="OrthoDB" id="407325at2759"/>
<protein>
    <submittedName>
        <fullName evidence="2">Uncharacterized protein</fullName>
    </submittedName>
</protein>
<dbReference type="PANTHER" id="PTHR14614">
    <property type="entry name" value="HEPATOCELLULAR CARCINOMA-ASSOCIATED ANTIGEN"/>
    <property type="match status" value="1"/>
</dbReference>
<dbReference type="Pfam" id="PF10294">
    <property type="entry name" value="Methyltransf_16"/>
    <property type="match status" value="1"/>
</dbReference>
<organism evidence="2 3">
    <name type="scientific">Phytophthora pseudosyringae</name>
    <dbReference type="NCBI Taxonomy" id="221518"/>
    <lineage>
        <taxon>Eukaryota</taxon>
        <taxon>Sar</taxon>
        <taxon>Stramenopiles</taxon>
        <taxon>Oomycota</taxon>
        <taxon>Peronosporomycetes</taxon>
        <taxon>Peronosporales</taxon>
        <taxon>Peronosporaceae</taxon>
        <taxon>Phytophthora</taxon>
    </lineage>
</organism>
<evidence type="ECO:0000256" key="1">
    <source>
        <dbReference type="SAM" id="SignalP"/>
    </source>
</evidence>
<evidence type="ECO:0000313" key="2">
    <source>
        <dbReference type="EMBL" id="KAG7382283.1"/>
    </source>
</evidence>